<keyword evidence="2" id="KW-1185">Reference proteome</keyword>
<name>A0AAW0Y2B7_CHEQU</name>
<dbReference type="EMBL" id="JARKIK010000008">
    <property type="protein sequence ID" value="KAK8750157.1"/>
    <property type="molecule type" value="Genomic_DNA"/>
</dbReference>
<gene>
    <name evidence="1" type="ORF">OTU49_015265</name>
</gene>
<dbReference type="Proteomes" id="UP001445076">
    <property type="component" value="Unassembled WGS sequence"/>
</dbReference>
<reference evidence="1 2" key="1">
    <citation type="journal article" date="2024" name="BMC Genomics">
        <title>Genome assembly of redclaw crayfish (Cherax quadricarinatus) provides insights into its immune adaptation and hypoxia tolerance.</title>
        <authorList>
            <person name="Liu Z."/>
            <person name="Zheng J."/>
            <person name="Li H."/>
            <person name="Fang K."/>
            <person name="Wang S."/>
            <person name="He J."/>
            <person name="Zhou D."/>
            <person name="Weng S."/>
            <person name="Chi M."/>
            <person name="Gu Z."/>
            <person name="He J."/>
            <person name="Li F."/>
            <person name="Wang M."/>
        </authorList>
    </citation>
    <scope>NUCLEOTIDE SEQUENCE [LARGE SCALE GENOMIC DNA]</scope>
    <source>
        <strain evidence="1">ZL_2023a</strain>
    </source>
</reference>
<dbReference type="AlphaFoldDB" id="A0AAW0Y2B7"/>
<accession>A0AAW0Y2B7</accession>
<evidence type="ECO:0000313" key="1">
    <source>
        <dbReference type="EMBL" id="KAK8750157.1"/>
    </source>
</evidence>
<evidence type="ECO:0000313" key="2">
    <source>
        <dbReference type="Proteomes" id="UP001445076"/>
    </source>
</evidence>
<organism evidence="1 2">
    <name type="scientific">Cherax quadricarinatus</name>
    <name type="common">Australian red claw crayfish</name>
    <dbReference type="NCBI Taxonomy" id="27406"/>
    <lineage>
        <taxon>Eukaryota</taxon>
        <taxon>Metazoa</taxon>
        <taxon>Ecdysozoa</taxon>
        <taxon>Arthropoda</taxon>
        <taxon>Crustacea</taxon>
        <taxon>Multicrustacea</taxon>
        <taxon>Malacostraca</taxon>
        <taxon>Eumalacostraca</taxon>
        <taxon>Eucarida</taxon>
        <taxon>Decapoda</taxon>
        <taxon>Pleocyemata</taxon>
        <taxon>Astacidea</taxon>
        <taxon>Parastacoidea</taxon>
        <taxon>Parastacidae</taxon>
        <taxon>Cherax</taxon>
    </lineage>
</organism>
<feature type="non-terminal residue" evidence="1">
    <location>
        <position position="112"/>
    </location>
</feature>
<proteinExistence type="predicted"/>
<sequence length="112" mass="12921">MTLTDWIALNECSNVHYYPRYFHVAREGASAPASWVDGYHLQHPLILSIWILGHVTTLFNKTCNVTFRCRHKHDPCACACMSVFSHLPMYTRYKNIIPYMRQEGSGCLVQVS</sequence>
<protein>
    <submittedName>
        <fullName evidence="1">Uncharacterized protein</fullName>
    </submittedName>
</protein>
<comment type="caution">
    <text evidence="1">The sequence shown here is derived from an EMBL/GenBank/DDBJ whole genome shotgun (WGS) entry which is preliminary data.</text>
</comment>